<sequence length="101" mass="11489">MSYEPLFWDLAAAVDMAFEPWYPDKVVKTYRIEPQVFYYTFGPHEPALRIASGDTVIAETRDAFGYDRDRSPLPESMKHCLPGTSLKESNPVIGPIYVEDA</sequence>
<feature type="non-terminal residue" evidence="1">
    <location>
        <position position="101"/>
    </location>
</feature>
<dbReference type="SUPFAM" id="SSF141130">
    <property type="entry name" value="Acetamidase/Formamidase-like"/>
    <property type="match status" value="1"/>
</dbReference>
<gene>
    <name evidence="1" type="ORF">S03H2_02627</name>
</gene>
<dbReference type="AlphaFoldDB" id="X1DZH2"/>
<dbReference type="Gene3D" id="2.60.120.580">
    <property type="entry name" value="Acetamidase/Formamidase-like domains"/>
    <property type="match status" value="1"/>
</dbReference>
<evidence type="ECO:0000313" key="1">
    <source>
        <dbReference type="EMBL" id="GAH26421.1"/>
    </source>
</evidence>
<protein>
    <submittedName>
        <fullName evidence="1">Uncharacterized protein</fullName>
    </submittedName>
</protein>
<reference evidence="1" key="1">
    <citation type="journal article" date="2014" name="Front. Microbiol.">
        <title>High frequency of phylogenetically diverse reductive dehalogenase-homologous genes in deep subseafloor sedimentary metagenomes.</title>
        <authorList>
            <person name="Kawai M."/>
            <person name="Futagami T."/>
            <person name="Toyoda A."/>
            <person name="Takaki Y."/>
            <person name="Nishi S."/>
            <person name="Hori S."/>
            <person name="Arai W."/>
            <person name="Tsubouchi T."/>
            <person name="Morono Y."/>
            <person name="Uchiyama I."/>
            <person name="Ito T."/>
            <person name="Fujiyama A."/>
            <person name="Inagaki F."/>
            <person name="Takami H."/>
        </authorList>
    </citation>
    <scope>NUCLEOTIDE SEQUENCE</scope>
    <source>
        <strain evidence="1">Expedition CK06-06</strain>
    </source>
</reference>
<organism evidence="1">
    <name type="scientific">marine sediment metagenome</name>
    <dbReference type="NCBI Taxonomy" id="412755"/>
    <lineage>
        <taxon>unclassified sequences</taxon>
        <taxon>metagenomes</taxon>
        <taxon>ecological metagenomes</taxon>
    </lineage>
</organism>
<dbReference type="EMBL" id="BARU01000898">
    <property type="protein sequence ID" value="GAH26421.1"/>
    <property type="molecule type" value="Genomic_DNA"/>
</dbReference>
<proteinExistence type="predicted"/>
<accession>X1DZH2</accession>
<name>X1DZH2_9ZZZZ</name>
<comment type="caution">
    <text evidence="1">The sequence shown here is derived from an EMBL/GenBank/DDBJ whole genome shotgun (WGS) entry which is preliminary data.</text>
</comment>